<dbReference type="EMBL" id="VNHK01000004">
    <property type="protein sequence ID" value="TYO92641.1"/>
    <property type="molecule type" value="Genomic_DNA"/>
</dbReference>
<accession>A0ABY3NII6</accession>
<feature type="transmembrane region" description="Helical" evidence="5">
    <location>
        <begin position="127"/>
        <end position="144"/>
    </location>
</feature>
<organism evidence="6 7">
    <name type="scientific">Elizabethkingia miricola</name>
    <name type="common">Chryseobacterium miricola</name>
    <dbReference type="NCBI Taxonomy" id="172045"/>
    <lineage>
        <taxon>Bacteria</taxon>
        <taxon>Pseudomonadati</taxon>
        <taxon>Bacteroidota</taxon>
        <taxon>Flavobacteriia</taxon>
        <taxon>Flavobacteriales</taxon>
        <taxon>Weeksellaceae</taxon>
        <taxon>Elizabethkingia</taxon>
    </lineage>
</organism>
<evidence type="ECO:0000313" key="6">
    <source>
        <dbReference type="EMBL" id="TYO92641.1"/>
    </source>
</evidence>
<feature type="transmembrane region" description="Helical" evidence="5">
    <location>
        <begin position="181"/>
        <end position="202"/>
    </location>
</feature>
<dbReference type="Proteomes" id="UP000324513">
    <property type="component" value="Unassembled WGS sequence"/>
</dbReference>
<keyword evidence="3 5" id="KW-1133">Transmembrane helix</keyword>
<evidence type="ECO:0000256" key="3">
    <source>
        <dbReference type="ARBA" id="ARBA00022989"/>
    </source>
</evidence>
<evidence type="ECO:0000256" key="5">
    <source>
        <dbReference type="RuleBase" id="RU363041"/>
    </source>
</evidence>
<dbReference type="RefSeq" id="WP_234107931.1">
    <property type="nucleotide sequence ID" value="NZ_CP040516.1"/>
</dbReference>
<reference evidence="6 7" key="1">
    <citation type="submission" date="2019-07" db="EMBL/GenBank/DDBJ databases">
        <title>Genomic Encyclopedia of Archaeal and Bacterial Type Strains, Phase II (KMG-II): from individual species to whole genera.</title>
        <authorList>
            <person name="Goeker M."/>
        </authorList>
    </citation>
    <scope>NUCLEOTIDE SEQUENCE [LARGE SCALE GENOMIC DNA]</scope>
    <source>
        <strain evidence="6 7">DSM 14571</strain>
    </source>
</reference>
<dbReference type="InterPro" id="IPR002781">
    <property type="entry name" value="TM_pro_TauE-like"/>
</dbReference>
<feature type="transmembrane region" description="Helical" evidence="5">
    <location>
        <begin position="250"/>
        <end position="270"/>
    </location>
</feature>
<comment type="caution">
    <text evidence="6">The sequence shown here is derived from an EMBL/GenBank/DDBJ whole genome shotgun (WGS) entry which is preliminary data.</text>
</comment>
<evidence type="ECO:0000256" key="2">
    <source>
        <dbReference type="ARBA" id="ARBA00022692"/>
    </source>
</evidence>
<feature type="transmembrane region" description="Helical" evidence="5">
    <location>
        <begin position="28"/>
        <end position="61"/>
    </location>
</feature>
<comment type="subcellular location">
    <subcellularLocation>
        <location evidence="5">Cell membrane</location>
        <topology evidence="5">Multi-pass membrane protein</topology>
    </subcellularLocation>
    <subcellularLocation>
        <location evidence="1">Membrane</location>
        <topology evidence="1">Multi-pass membrane protein</topology>
    </subcellularLocation>
</comment>
<dbReference type="PANTHER" id="PTHR43701:SF2">
    <property type="entry name" value="MEMBRANE TRANSPORTER PROTEIN YJNA-RELATED"/>
    <property type="match status" value="1"/>
</dbReference>
<keyword evidence="2 5" id="KW-0812">Transmembrane</keyword>
<keyword evidence="7" id="KW-1185">Reference proteome</keyword>
<feature type="transmembrane region" description="Helical" evidence="5">
    <location>
        <begin position="214"/>
        <end position="238"/>
    </location>
</feature>
<keyword evidence="5" id="KW-1003">Cell membrane</keyword>
<name>A0ABY3NII6_ELIMR</name>
<evidence type="ECO:0000256" key="1">
    <source>
        <dbReference type="ARBA" id="ARBA00004141"/>
    </source>
</evidence>
<dbReference type="InterPro" id="IPR051598">
    <property type="entry name" value="TSUP/Inactive_protease-like"/>
</dbReference>
<sequence length="300" mass="32734">MGEQKFLYFSGHYTKLLTGDIYMTESFVLLMLLGFGIGTLGTLIGAGGGFILVPILILFYPDLSPESITAISMAVVAANASVGSMAYMRTKRIDYKAGIIFAIATIPGSILGVLTTKHIPKHQFDNIFGIVLIILSIFLFLRGGKEKKNNSEKKVTGRIHQKITDKYGETYEYIYNMKYGIALSIFVGFFSPLLGIGGGIIHVPAMVEWLQFPVHIATATSHFILAIMSTVSVIVHYFEGSYNDPKILKMVAALILGVIPGAFLGAYFSRKVKGKFIIKALAISLALVGIRILIASMHLL</sequence>
<proteinExistence type="inferred from homology"/>
<feature type="transmembrane region" description="Helical" evidence="5">
    <location>
        <begin position="95"/>
        <end position="115"/>
    </location>
</feature>
<evidence type="ECO:0000256" key="4">
    <source>
        <dbReference type="ARBA" id="ARBA00023136"/>
    </source>
</evidence>
<evidence type="ECO:0000313" key="7">
    <source>
        <dbReference type="Proteomes" id="UP000324513"/>
    </source>
</evidence>
<dbReference type="Pfam" id="PF01925">
    <property type="entry name" value="TauE"/>
    <property type="match status" value="1"/>
</dbReference>
<comment type="similarity">
    <text evidence="5">Belongs to the 4-toluene sulfonate uptake permease (TSUP) (TC 2.A.102) family.</text>
</comment>
<dbReference type="PANTHER" id="PTHR43701">
    <property type="entry name" value="MEMBRANE TRANSPORTER PROTEIN MJ0441-RELATED"/>
    <property type="match status" value="1"/>
</dbReference>
<gene>
    <name evidence="6" type="ORF">LX74_01603</name>
</gene>
<keyword evidence="4 5" id="KW-0472">Membrane</keyword>
<feature type="transmembrane region" description="Helical" evidence="5">
    <location>
        <begin position="67"/>
        <end position="88"/>
    </location>
</feature>
<protein>
    <recommendedName>
        <fullName evidence="5">Probable membrane transporter protein</fullName>
    </recommendedName>
</protein>
<feature type="transmembrane region" description="Helical" evidence="5">
    <location>
        <begin position="276"/>
        <end position="294"/>
    </location>
</feature>